<proteinExistence type="predicted"/>
<keyword evidence="1 2" id="KW-0728">SH3 domain</keyword>
<dbReference type="EMBL" id="JAIWYP010000015">
    <property type="protein sequence ID" value="KAH3700037.1"/>
    <property type="molecule type" value="Genomic_DNA"/>
</dbReference>
<dbReference type="PANTHER" id="PTHR14167">
    <property type="entry name" value="SH3 DOMAIN-CONTAINING"/>
    <property type="match status" value="1"/>
</dbReference>
<feature type="compositionally biased region" description="Polar residues" evidence="3">
    <location>
        <begin position="92"/>
        <end position="101"/>
    </location>
</feature>
<organism evidence="5 6">
    <name type="scientific">Dreissena polymorpha</name>
    <name type="common">Zebra mussel</name>
    <name type="synonym">Mytilus polymorpha</name>
    <dbReference type="NCBI Taxonomy" id="45954"/>
    <lineage>
        <taxon>Eukaryota</taxon>
        <taxon>Metazoa</taxon>
        <taxon>Spiralia</taxon>
        <taxon>Lophotrochozoa</taxon>
        <taxon>Mollusca</taxon>
        <taxon>Bivalvia</taxon>
        <taxon>Autobranchia</taxon>
        <taxon>Heteroconchia</taxon>
        <taxon>Euheterodonta</taxon>
        <taxon>Imparidentia</taxon>
        <taxon>Neoheterodontei</taxon>
        <taxon>Myida</taxon>
        <taxon>Dreissenoidea</taxon>
        <taxon>Dreissenidae</taxon>
        <taxon>Dreissena</taxon>
    </lineage>
</organism>
<evidence type="ECO:0000256" key="2">
    <source>
        <dbReference type="PROSITE-ProRule" id="PRU00192"/>
    </source>
</evidence>
<dbReference type="Proteomes" id="UP000828390">
    <property type="component" value="Unassembled WGS sequence"/>
</dbReference>
<dbReference type="GO" id="GO:0016477">
    <property type="term" value="P:cell migration"/>
    <property type="evidence" value="ECO:0007669"/>
    <property type="project" value="TreeGrafter"/>
</dbReference>
<dbReference type="AlphaFoldDB" id="A0A9D4BNZ3"/>
<evidence type="ECO:0000313" key="5">
    <source>
        <dbReference type="EMBL" id="KAH3700037.1"/>
    </source>
</evidence>
<evidence type="ECO:0000259" key="4">
    <source>
        <dbReference type="PROSITE" id="PS50002"/>
    </source>
</evidence>
<feature type="compositionally biased region" description="Basic and acidic residues" evidence="3">
    <location>
        <begin position="102"/>
        <end position="113"/>
    </location>
</feature>
<dbReference type="SMART" id="SM00326">
    <property type="entry name" value="SH3"/>
    <property type="match status" value="1"/>
</dbReference>
<dbReference type="GO" id="GO:0007015">
    <property type="term" value="P:actin filament organization"/>
    <property type="evidence" value="ECO:0007669"/>
    <property type="project" value="TreeGrafter"/>
</dbReference>
<dbReference type="PANTHER" id="PTHR14167:SF92">
    <property type="entry name" value="CIN85 AND CD2AP RELATED, ISOFORM J"/>
    <property type="match status" value="1"/>
</dbReference>
<sequence>MDSLVEVEVEFPYTAEQPDELTIKVGDVIKNVVMEDRGWWEGELNGKKGMFPDIFVKSFFSRDRDSFHFPRSGPPTQKLNISSQASLSRNRQVTFASSDTSVQDKTERAPARRQDTVILDPQGGNASVTLDEEETVIIPDPEDGLHSTSVLFHIAQVYLRRSAIKGLHHNNQLLGRPSQTLLMPLLMPLLLLTAFPWLHQKNEHEFTFSSPIVETVPVNKPESPEKRAFGVWTLFCF</sequence>
<feature type="region of interest" description="Disordered" evidence="3">
    <location>
        <begin position="92"/>
        <end position="113"/>
    </location>
</feature>
<dbReference type="CDD" id="cd11873">
    <property type="entry name" value="SH3_CD2AP-like_1"/>
    <property type="match status" value="1"/>
</dbReference>
<dbReference type="Pfam" id="PF00018">
    <property type="entry name" value="SH3_1"/>
    <property type="match status" value="1"/>
</dbReference>
<dbReference type="InterPro" id="IPR050384">
    <property type="entry name" value="Endophilin_SH3RF"/>
</dbReference>
<reference evidence="5" key="2">
    <citation type="submission" date="2020-11" db="EMBL/GenBank/DDBJ databases">
        <authorList>
            <person name="McCartney M.A."/>
            <person name="Auch B."/>
            <person name="Kono T."/>
            <person name="Mallez S."/>
            <person name="Becker A."/>
            <person name="Gohl D.M."/>
            <person name="Silverstein K.A.T."/>
            <person name="Koren S."/>
            <person name="Bechman K.B."/>
            <person name="Herman A."/>
            <person name="Abrahante J.E."/>
            <person name="Garbe J."/>
        </authorList>
    </citation>
    <scope>NUCLEOTIDE SEQUENCE</scope>
    <source>
        <strain evidence="5">Duluth1</strain>
        <tissue evidence="5">Whole animal</tissue>
    </source>
</reference>
<dbReference type="SUPFAM" id="SSF50044">
    <property type="entry name" value="SH3-domain"/>
    <property type="match status" value="1"/>
</dbReference>
<dbReference type="PRINTS" id="PR00499">
    <property type="entry name" value="P67PHOX"/>
</dbReference>
<protein>
    <recommendedName>
        <fullName evidence="4">SH3 domain-containing protein</fullName>
    </recommendedName>
</protein>
<dbReference type="InterPro" id="IPR036028">
    <property type="entry name" value="SH3-like_dom_sf"/>
</dbReference>
<evidence type="ECO:0000256" key="3">
    <source>
        <dbReference type="SAM" id="MobiDB-lite"/>
    </source>
</evidence>
<comment type="caution">
    <text evidence="5">The sequence shown here is derived from an EMBL/GenBank/DDBJ whole genome shotgun (WGS) entry which is preliminary data.</text>
</comment>
<dbReference type="InterPro" id="IPR001452">
    <property type="entry name" value="SH3_domain"/>
</dbReference>
<feature type="domain" description="SH3" evidence="4">
    <location>
        <begin position="2"/>
        <end position="61"/>
    </location>
</feature>
<evidence type="ECO:0000313" key="6">
    <source>
        <dbReference type="Proteomes" id="UP000828390"/>
    </source>
</evidence>
<accession>A0A9D4BNZ3</accession>
<gene>
    <name evidence="5" type="ORF">DPMN_075003</name>
</gene>
<keyword evidence="6" id="KW-1185">Reference proteome</keyword>
<evidence type="ECO:0000256" key="1">
    <source>
        <dbReference type="ARBA" id="ARBA00022443"/>
    </source>
</evidence>
<dbReference type="Gene3D" id="2.30.30.40">
    <property type="entry name" value="SH3 Domains"/>
    <property type="match status" value="1"/>
</dbReference>
<reference evidence="5" key="1">
    <citation type="journal article" date="2019" name="bioRxiv">
        <title>The Genome of the Zebra Mussel, Dreissena polymorpha: A Resource for Invasive Species Research.</title>
        <authorList>
            <person name="McCartney M.A."/>
            <person name="Auch B."/>
            <person name="Kono T."/>
            <person name="Mallez S."/>
            <person name="Zhang Y."/>
            <person name="Obille A."/>
            <person name="Becker A."/>
            <person name="Abrahante J.E."/>
            <person name="Garbe J."/>
            <person name="Badalamenti J.P."/>
            <person name="Herman A."/>
            <person name="Mangelson H."/>
            <person name="Liachko I."/>
            <person name="Sullivan S."/>
            <person name="Sone E.D."/>
            <person name="Koren S."/>
            <person name="Silverstein K.A.T."/>
            <person name="Beckman K.B."/>
            <person name="Gohl D.M."/>
        </authorList>
    </citation>
    <scope>NUCLEOTIDE SEQUENCE</scope>
    <source>
        <strain evidence="5">Duluth1</strain>
        <tissue evidence="5">Whole animal</tissue>
    </source>
</reference>
<name>A0A9D4BNZ3_DREPO</name>
<dbReference type="PROSITE" id="PS50002">
    <property type="entry name" value="SH3"/>
    <property type="match status" value="1"/>
</dbReference>